<gene>
    <name evidence="1" type="ORF">OQZ29_08865</name>
</gene>
<organism evidence="1 2">
    <name type="scientific">Pedobacter agri</name>
    <dbReference type="NCBI Taxonomy" id="454586"/>
    <lineage>
        <taxon>Bacteria</taxon>
        <taxon>Pseudomonadati</taxon>
        <taxon>Bacteroidota</taxon>
        <taxon>Sphingobacteriia</taxon>
        <taxon>Sphingobacteriales</taxon>
        <taxon>Sphingobacteriaceae</taxon>
        <taxon>Pedobacter</taxon>
    </lineage>
</organism>
<dbReference type="Proteomes" id="UP001142592">
    <property type="component" value="Unassembled WGS sequence"/>
</dbReference>
<dbReference type="EMBL" id="JAPJUH010000002">
    <property type="protein sequence ID" value="MCX3264853.1"/>
    <property type="molecule type" value="Genomic_DNA"/>
</dbReference>
<dbReference type="RefSeq" id="WP_010602797.1">
    <property type="nucleotide sequence ID" value="NZ_JAPJUH010000002.1"/>
</dbReference>
<evidence type="ECO:0000313" key="2">
    <source>
        <dbReference type="Proteomes" id="UP001142592"/>
    </source>
</evidence>
<sequence>MILNLRKFTTSVLTNTNHQPEGYYYQRDELLGKKVNGRYGIVEHSGKITTAWYTRISDGKQFNLTGTVKNAAIDQMQKLLTHNVKITFAWTGLDSQFMFNYPDGMVSSPNFSSLDAEGVSRSCYIKDYNFDGYNDIAFSIEDAGMGFTRILTSGCMNLKPNVFSP</sequence>
<name>A0A9X3I9S4_9SPHI</name>
<comment type="caution">
    <text evidence="1">The sequence shown here is derived from an EMBL/GenBank/DDBJ whole genome shotgun (WGS) entry which is preliminary data.</text>
</comment>
<reference evidence="1" key="1">
    <citation type="submission" date="2022-11" db="EMBL/GenBank/DDBJ databases">
        <authorList>
            <person name="Graham C."/>
            <person name="Newman J.D."/>
        </authorList>
    </citation>
    <scope>NUCLEOTIDE SEQUENCE</scope>
    <source>
        <strain evidence="1">DSM 19486</strain>
    </source>
</reference>
<accession>A0A9X3I9S4</accession>
<proteinExistence type="predicted"/>
<keyword evidence="2" id="KW-1185">Reference proteome</keyword>
<protein>
    <submittedName>
        <fullName evidence="1">Uncharacterized protein</fullName>
    </submittedName>
</protein>
<dbReference type="AlphaFoldDB" id="A0A9X3I9S4"/>
<evidence type="ECO:0000313" key="1">
    <source>
        <dbReference type="EMBL" id="MCX3264853.1"/>
    </source>
</evidence>